<feature type="chain" id="PRO_5032679592" evidence="1">
    <location>
        <begin position="26"/>
        <end position="143"/>
    </location>
</feature>
<proteinExistence type="predicted"/>
<gene>
    <name evidence="2" type="ORF">BJ984_002135</name>
</gene>
<sequence>MLAVPMLFSGLFLLLVMPQDAPVYADTSQQAECSVVSAVRGSTTTVTLPLEQAGSTGPDWYIRSIDPLGSSNAIVSSRQFIGATVQGAVRFEVRPLNPDLPYSFEAVAVTFGREDEVRHQVMRLALRSDAGDCQVDVGQVLQG</sequence>
<keyword evidence="3" id="KW-1185">Reference proteome</keyword>
<protein>
    <submittedName>
        <fullName evidence="2">Uncharacterized protein</fullName>
    </submittedName>
</protein>
<keyword evidence="1" id="KW-0732">Signal</keyword>
<evidence type="ECO:0000313" key="3">
    <source>
        <dbReference type="Proteomes" id="UP000549913"/>
    </source>
</evidence>
<name>A0A852SQ59_9MICO</name>
<evidence type="ECO:0000313" key="2">
    <source>
        <dbReference type="EMBL" id="NYD70977.1"/>
    </source>
</evidence>
<feature type="signal peptide" evidence="1">
    <location>
        <begin position="1"/>
        <end position="25"/>
    </location>
</feature>
<evidence type="ECO:0000256" key="1">
    <source>
        <dbReference type="SAM" id="SignalP"/>
    </source>
</evidence>
<dbReference type="AlphaFoldDB" id="A0A852SQ59"/>
<dbReference type="EMBL" id="JACCBM010000001">
    <property type="protein sequence ID" value="NYD70977.1"/>
    <property type="molecule type" value="Genomic_DNA"/>
</dbReference>
<comment type="caution">
    <text evidence="2">The sequence shown here is derived from an EMBL/GenBank/DDBJ whole genome shotgun (WGS) entry which is preliminary data.</text>
</comment>
<dbReference type="Proteomes" id="UP000549913">
    <property type="component" value="Unassembled WGS sequence"/>
</dbReference>
<accession>A0A852SQ59</accession>
<reference evidence="2 3" key="1">
    <citation type="submission" date="2020-07" db="EMBL/GenBank/DDBJ databases">
        <title>Sequencing the genomes of 1000 actinobacteria strains.</title>
        <authorList>
            <person name="Klenk H.-P."/>
        </authorList>
    </citation>
    <scope>NUCLEOTIDE SEQUENCE [LARGE SCALE GENOMIC DNA]</scope>
    <source>
        <strain evidence="2 3">DSM 26474</strain>
    </source>
</reference>
<organism evidence="2 3">
    <name type="scientific">Herbiconiux flava</name>
    <dbReference type="NCBI Taxonomy" id="881268"/>
    <lineage>
        <taxon>Bacteria</taxon>
        <taxon>Bacillati</taxon>
        <taxon>Actinomycetota</taxon>
        <taxon>Actinomycetes</taxon>
        <taxon>Micrococcales</taxon>
        <taxon>Microbacteriaceae</taxon>
        <taxon>Herbiconiux</taxon>
    </lineage>
</organism>